<keyword evidence="2" id="KW-1185">Reference proteome</keyword>
<gene>
    <name evidence="1" type="ORF">D9613_007363</name>
</gene>
<dbReference type="EMBL" id="JAACJL010000045">
    <property type="protein sequence ID" value="KAF4614176.1"/>
    <property type="molecule type" value="Genomic_DNA"/>
</dbReference>
<accession>A0A8H4QNI0</accession>
<protein>
    <submittedName>
        <fullName evidence="1">Uncharacterized protein</fullName>
    </submittedName>
</protein>
<dbReference type="Proteomes" id="UP000521872">
    <property type="component" value="Unassembled WGS sequence"/>
</dbReference>
<name>A0A8H4QNI0_9AGAR</name>
<evidence type="ECO:0000313" key="1">
    <source>
        <dbReference type="EMBL" id="KAF4614176.1"/>
    </source>
</evidence>
<proteinExistence type="predicted"/>
<sequence length="166" mass="18119">MTSLVATFTICRQIYAHTKPKSRSRRRYQTIIDSLVQSSALYCIVVLMQAALGLVETLLLLKNLPKNCGTNVSQLAPAAEYTLTFLNNLSILVAGMAPTLMVARLAASSSHEDTEMSSFSFPPDVITHAASHSGGAEVETQRNESIRIGERETGIRCLHGFTNQYA</sequence>
<comment type="caution">
    <text evidence="1">The sequence shown here is derived from an EMBL/GenBank/DDBJ whole genome shotgun (WGS) entry which is preliminary data.</text>
</comment>
<evidence type="ECO:0000313" key="2">
    <source>
        <dbReference type="Proteomes" id="UP000521872"/>
    </source>
</evidence>
<organism evidence="1 2">
    <name type="scientific">Agrocybe pediades</name>
    <dbReference type="NCBI Taxonomy" id="84607"/>
    <lineage>
        <taxon>Eukaryota</taxon>
        <taxon>Fungi</taxon>
        <taxon>Dikarya</taxon>
        <taxon>Basidiomycota</taxon>
        <taxon>Agaricomycotina</taxon>
        <taxon>Agaricomycetes</taxon>
        <taxon>Agaricomycetidae</taxon>
        <taxon>Agaricales</taxon>
        <taxon>Agaricineae</taxon>
        <taxon>Strophariaceae</taxon>
        <taxon>Agrocybe</taxon>
    </lineage>
</organism>
<reference evidence="1 2" key="1">
    <citation type="submission" date="2019-12" db="EMBL/GenBank/DDBJ databases">
        <authorList>
            <person name="Floudas D."/>
            <person name="Bentzer J."/>
            <person name="Ahren D."/>
            <person name="Johansson T."/>
            <person name="Persson P."/>
            <person name="Tunlid A."/>
        </authorList>
    </citation>
    <scope>NUCLEOTIDE SEQUENCE [LARGE SCALE GENOMIC DNA]</scope>
    <source>
        <strain evidence="1 2">CBS 102.39</strain>
    </source>
</reference>
<dbReference type="AlphaFoldDB" id="A0A8H4QNI0"/>